<gene>
    <name evidence="3" type="ORF">Pen02_63230</name>
</gene>
<dbReference type="EMBL" id="BONW01000037">
    <property type="protein sequence ID" value="GIG91387.1"/>
    <property type="molecule type" value="Genomic_DNA"/>
</dbReference>
<keyword evidence="2" id="KW-0732">Signal</keyword>
<comment type="caution">
    <text evidence="3">The sequence shown here is derived from an EMBL/GenBank/DDBJ whole genome shotgun (WGS) entry which is preliminary data.</text>
</comment>
<feature type="region of interest" description="Disordered" evidence="1">
    <location>
        <begin position="29"/>
        <end position="55"/>
    </location>
</feature>
<keyword evidence="4" id="KW-1185">Reference proteome</keyword>
<evidence type="ECO:0008006" key="5">
    <source>
        <dbReference type="Google" id="ProtNLM"/>
    </source>
</evidence>
<evidence type="ECO:0000313" key="4">
    <source>
        <dbReference type="Proteomes" id="UP000646749"/>
    </source>
</evidence>
<accession>A0ABQ4E9J5</accession>
<sequence length="179" mass="18440">MIVRTRLVLVTLTTLALALPTGCGRFAAGDPSPAAEDAPPAAAADAGPTAGPTSGAAPASLDACVLVTKDDAEKLAGTPLDDAVPIRETCSYTGPVTGPTAQVEVYVGDGAKKFLDIERELGHEIWPLPGIGDEAYAEDGAFFVFKGGQWVAVKLVLLNDPKESRKPLEELAAVVAGRM</sequence>
<feature type="chain" id="PRO_5045239441" description="DUF3558 domain-containing protein" evidence="2">
    <location>
        <begin position="28"/>
        <end position="179"/>
    </location>
</feature>
<evidence type="ECO:0000256" key="1">
    <source>
        <dbReference type="SAM" id="MobiDB-lite"/>
    </source>
</evidence>
<proteinExistence type="predicted"/>
<dbReference type="Proteomes" id="UP000646749">
    <property type="component" value="Unassembled WGS sequence"/>
</dbReference>
<feature type="signal peptide" evidence="2">
    <location>
        <begin position="1"/>
        <end position="27"/>
    </location>
</feature>
<evidence type="ECO:0000256" key="2">
    <source>
        <dbReference type="SAM" id="SignalP"/>
    </source>
</evidence>
<organism evidence="3 4">
    <name type="scientific">Plantactinospora endophytica</name>
    <dbReference type="NCBI Taxonomy" id="673535"/>
    <lineage>
        <taxon>Bacteria</taxon>
        <taxon>Bacillati</taxon>
        <taxon>Actinomycetota</taxon>
        <taxon>Actinomycetes</taxon>
        <taxon>Micromonosporales</taxon>
        <taxon>Micromonosporaceae</taxon>
        <taxon>Plantactinospora</taxon>
    </lineage>
</organism>
<reference evidence="3 4" key="1">
    <citation type="submission" date="2021-01" db="EMBL/GenBank/DDBJ databases">
        <title>Whole genome shotgun sequence of Plantactinospora endophytica NBRC 110450.</title>
        <authorList>
            <person name="Komaki H."/>
            <person name="Tamura T."/>
        </authorList>
    </citation>
    <scope>NUCLEOTIDE SEQUENCE [LARGE SCALE GENOMIC DNA]</scope>
    <source>
        <strain evidence="3 4">NBRC 110450</strain>
    </source>
</reference>
<protein>
    <recommendedName>
        <fullName evidence="5">DUF3558 domain-containing protein</fullName>
    </recommendedName>
</protein>
<dbReference type="RefSeq" id="WP_203869773.1">
    <property type="nucleotide sequence ID" value="NZ_BONW01000037.1"/>
</dbReference>
<name>A0ABQ4E9J5_9ACTN</name>
<evidence type="ECO:0000313" key="3">
    <source>
        <dbReference type="EMBL" id="GIG91387.1"/>
    </source>
</evidence>